<feature type="transmembrane region" description="Helical" evidence="1">
    <location>
        <begin position="16"/>
        <end position="37"/>
    </location>
</feature>
<keyword evidence="1" id="KW-1133">Transmembrane helix</keyword>
<keyword evidence="1" id="KW-0812">Transmembrane</keyword>
<dbReference type="EMBL" id="KY684103">
    <property type="protein sequence ID" value="ARF10267.1"/>
    <property type="molecule type" value="Genomic_DNA"/>
</dbReference>
<keyword evidence="1" id="KW-0472">Membrane</keyword>
<name>A0A1V0SEX0_9VIRU</name>
<protein>
    <submittedName>
        <fullName evidence="2">Uncharacterized protein</fullName>
    </submittedName>
</protein>
<evidence type="ECO:0000313" key="2">
    <source>
        <dbReference type="EMBL" id="ARF10267.1"/>
    </source>
</evidence>
<gene>
    <name evidence="2" type="ORF">Hokovirus_1_146</name>
</gene>
<proteinExistence type="predicted"/>
<organism evidence="2">
    <name type="scientific">Hokovirus HKV1</name>
    <dbReference type="NCBI Taxonomy" id="1977638"/>
    <lineage>
        <taxon>Viruses</taxon>
        <taxon>Varidnaviria</taxon>
        <taxon>Bamfordvirae</taxon>
        <taxon>Nucleocytoviricota</taxon>
        <taxon>Megaviricetes</taxon>
        <taxon>Imitervirales</taxon>
        <taxon>Mimiviridae</taxon>
        <taxon>Klosneuvirinae</taxon>
        <taxon>Hokovirus</taxon>
    </lineage>
</organism>
<feature type="transmembrane region" description="Helical" evidence="1">
    <location>
        <begin position="77"/>
        <end position="104"/>
    </location>
</feature>
<reference evidence="2" key="1">
    <citation type="journal article" date="2017" name="Science">
        <title>Giant viruses with an expanded complement of translation system components.</title>
        <authorList>
            <person name="Schulz F."/>
            <person name="Yutin N."/>
            <person name="Ivanova N.N."/>
            <person name="Ortega D.R."/>
            <person name="Lee T.K."/>
            <person name="Vierheilig J."/>
            <person name="Daims H."/>
            <person name="Horn M."/>
            <person name="Wagner M."/>
            <person name="Jensen G.J."/>
            <person name="Kyrpides N.C."/>
            <person name="Koonin E.V."/>
            <person name="Woyke T."/>
        </authorList>
    </citation>
    <scope>NUCLEOTIDE SEQUENCE</scope>
    <source>
        <strain evidence="2">HKV1</strain>
    </source>
</reference>
<accession>A0A1V0SEX0</accession>
<evidence type="ECO:0000256" key="1">
    <source>
        <dbReference type="SAM" id="Phobius"/>
    </source>
</evidence>
<sequence length="106" mass="12026">MNKELVNKFLKPSPPVIIYIIFAIIIIIIGFITAIYFGRIGAGLFNILISFLWIALLALVLNFIYNIPQDKFKYGKIIVWIIVIILILIHIISNIATTTGYYALKA</sequence>
<feature type="transmembrane region" description="Helical" evidence="1">
    <location>
        <begin position="44"/>
        <end position="65"/>
    </location>
</feature>